<keyword evidence="2 5" id="KW-0547">Nucleotide-binding</keyword>
<dbReference type="AlphaFoldDB" id="A0A840SDQ8"/>
<accession>A0A840SDQ8</accession>
<dbReference type="PANTHER" id="PTHR22683">
    <property type="entry name" value="SPORULATION PROTEIN RELATED"/>
    <property type="match status" value="1"/>
</dbReference>
<keyword evidence="3 5" id="KW-0067">ATP-binding</keyword>
<evidence type="ECO:0000256" key="4">
    <source>
        <dbReference type="ARBA" id="ARBA00023125"/>
    </source>
</evidence>
<feature type="transmembrane region" description="Helical" evidence="7">
    <location>
        <begin position="43"/>
        <end position="63"/>
    </location>
</feature>
<feature type="compositionally biased region" description="Acidic residues" evidence="6">
    <location>
        <begin position="176"/>
        <end position="191"/>
    </location>
</feature>
<protein>
    <submittedName>
        <fullName evidence="9">S-DNA-T family DNA segregation ATPase FtsK/SpoIIIE</fullName>
    </submittedName>
</protein>
<dbReference type="GO" id="GO:0005524">
    <property type="term" value="F:ATP binding"/>
    <property type="evidence" value="ECO:0007669"/>
    <property type="project" value="UniProtKB-UniRule"/>
</dbReference>
<dbReference type="Gene3D" id="3.40.50.300">
    <property type="entry name" value="P-loop containing nucleotide triphosphate hydrolases"/>
    <property type="match status" value="1"/>
</dbReference>
<dbReference type="InterPro" id="IPR027417">
    <property type="entry name" value="P-loop_NTPase"/>
</dbReference>
<feature type="region of interest" description="Disordered" evidence="6">
    <location>
        <begin position="160"/>
        <end position="194"/>
    </location>
</feature>
<dbReference type="InterPro" id="IPR036390">
    <property type="entry name" value="WH_DNA-bd_sf"/>
</dbReference>
<feature type="region of interest" description="Disordered" evidence="6">
    <location>
        <begin position="229"/>
        <end position="317"/>
    </location>
</feature>
<dbReference type="RefSeq" id="WP_184652335.1">
    <property type="nucleotide sequence ID" value="NZ_JACHFR010000002.1"/>
</dbReference>
<name>A0A840SDQ8_9SPIR</name>
<dbReference type="InterPro" id="IPR036388">
    <property type="entry name" value="WH-like_DNA-bd_sf"/>
</dbReference>
<keyword evidence="7" id="KW-1133">Transmembrane helix</keyword>
<feature type="region of interest" description="Disordered" evidence="6">
    <location>
        <begin position="364"/>
        <end position="401"/>
    </location>
</feature>
<keyword evidence="7" id="KW-0812">Transmembrane</keyword>
<feature type="region of interest" description="Disordered" evidence="6">
    <location>
        <begin position="423"/>
        <end position="489"/>
    </location>
</feature>
<dbReference type="EMBL" id="JACHFR010000002">
    <property type="protein sequence ID" value="MBB5218895.1"/>
    <property type="molecule type" value="Genomic_DNA"/>
</dbReference>
<evidence type="ECO:0000256" key="1">
    <source>
        <dbReference type="ARBA" id="ARBA00006474"/>
    </source>
</evidence>
<feature type="compositionally biased region" description="Basic and acidic residues" evidence="6">
    <location>
        <begin position="229"/>
        <end position="243"/>
    </location>
</feature>
<feature type="transmembrane region" description="Helical" evidence="7">
    <location>
        <begin position="115"/>
        <end position="138"/>
    </location>
</feature>
<feature type="transmembrane region" description="Helical" evidence="7">
    <location>
        <begin position="75"/>
        <end position="95"/>
    </location>
</feature>
<proteinExistence type="inferred from homology"/>
<evidence type="ECO:0000256" key="2">
    <source>
        <dbReference type="ARBA" id="ARBA00022741"/>
    </source>
</evidence>
<feature type="domain" description="FtsK" evidence="8">
    <location>
        <begin position="680"/>
        <end position="872"/>
    </location>
</feature>
<keyword evidence="4" id="KW-0238">DNA-binding</keyword>
<dbReference type="Gene3D" id="1.10.10.10">
    <property type="entry name" value="Winged helix-like DNA-binding domain superfamily/Winged helix DNA-binding domain"/>
    <property type="match status" value="1"/>
</dbReference>
<dbReference type="SMART" id="SM00843">
    <property type="entry name" value="Ftsk_gamma"/>
    <property type="match status" value="1"/>
</dbReference>
<dbReference type="InterPro" id="IPR041027">
    <property type="entry name" value="FtsK_alpha"/>
</dbReference>
<dbReference type="PROSITE" id="PS50901">
    <property type="entry name" value="FTSK"/>
    <property type="match status" value="1"/>
</dbReference>
<dbReference type="InterPro" id="IPR018541">
    <property type="entry name" value="Ftsk_gamma"/>
</dbReference>
<keyword evidence="7" id="KW-0472">Membrane</keyword>
<dbReference type="SUPFAM" id="SSF46785">
    <property type="entry name" value="Winged helix' DNA-binding domain"/>
    <property type="match status" value="1"/>
</dbReference>
<evidence type="ECO:0000313" key="9">
    <source>
        <dbReference type="EMBL" id="MBB5218895.1"/>
    </source>
</evidence>
<evidence type="ECO:0000313" key="10">
    <source>
        <dbReference type="Proteomes" id="UP000578697"/>
    </source>
</evidence>
<evidence type="ECO:0000259" key="8">
    <source>
        <dbReference type="PROSITE" id="PS50901"/>
    </source>
</evidence>
<comment type="similarity">
    <text evidence="1">Belongs to the FtsK/SpoIIIE/SftA family.</text>
</comment>
<organism evidence="9 10">
    <name type="scientific">Treponema rectale</name>
    <dbReference type="NCBI Taxonomy" id="744512"/>
    <lineage>
        <taxon>Bacteria</taxon>
        <taxon>Pseudomonadati</taxon>
        <taxon>Spirochaetota</taxon>
        <taxon>Spirochaetia</taxon>
        <taxon>Spirochaetales</taxon>
        <taxon>Treponemataceae</taxon>
        <taxon>Treponema</taxon>
    </lineage>
</organism>
<evidence type="ECO:0000256" key="6">
    <source>
        <dbReference type="SAM" id="MobiDB-lite"/>
    </source>
</evidence>
<dbReference type="InterPro" id="IPR050206">
    <property type="entry name" value="FtsK/SpoIIIE/SftA"/>
</dbReference>
<dbReference type="Pfam" id="PF09397">
    <property type="entry name" value="FtsK_gamma"/>
    <property type="match status" value="1"/>
</dbReference>
<feature type="compositionally biased region" description="Acidic residues" evidence="6">
    <location>
        <begin position="423"/>
        <end position="455"/>
    </location>
</feature>
<dbReference type="CDD" id="cd01127">
    <property type="entry name" value="TrwB_TraG_TraD_VirD4"/>
    <property type="match status" value="1"/>
</dbReference>
<keyword evidence="10" id="KW-1185">Reference proteome</keyword>
<dbReference type="InterPro" id="IPR002543">
    <property type="entry name" value="FtsK_dom"/>
</dbReference>
<dbReference type="SUPFAM" id="SSF52540">
    <property type="entry name" value="P-loop containing nucleoside triphosphate hydrolases"/>
    <property type="match status" value="1"/>
</dbReference>
<evidence type="ECO:0000256" key="5">
    <source>
        <dbReference type="PROSITE-ProRule" id="PRU00289"/>
    </source>
</evidence>
<dbReference type="GO" id="GO:0003677">
    <property type="term" value="F:DNA binding"/>
    <property type="evidence" value="ECO:0007669"/>
    <property type="project" value="UniProtKB-KW"/>
</dbReference>
<evidence type="ECO:0000256" key="3">
    <source>
        <dbReference type="ARBA" id="ARBA00022840"/>
    </source>
</evidence>
<dbReference type="SMART" id="SM00382">
    <property type="entry name" value="AAA"/>
    <property type="match status" value="1"/>
</dbReference>
<sequence length="1014" mass="112985">MKQDKLTAYITGIVLFVIAAIFSVSIVSAVLELGTDEGFLYSFGNFIVSAYGVCSLLIPAFLFTAGCFCFMENWSVQKACILLVSLIPFFTLVFAERTCRRISENDFGPISFVKIVTTIVVALLLVATEYLLAVVLAGKFHDRLVDIKLPFTKKDDEENNGLSFVDETSDKKDSEENNDELYEDKTEEDDSVGILGRKRREIEKAALEMEQEETAPRKYESIWSIDENGDVKAEEKNEIKADETESESEDESVKETESEGNTDESEEKGVLLAEGIADVSRTSPADRDDLPRQIYLSDSESDDEEVEIKTPEARSSIINLAPPEDIKVVDLQNLEKDSPVEFENSSDDAEDDIIAQFERENLQFENDKEENPFEEETSEEYTSEIPFEEFDESSVPERKDTNVNRLMEKFDAIADEEDAVIAEDVAEPDVEFENPFSDEEEEFAPEFDSEIENAVEGETKTETDSEAESESETSSDEAQKKTSEIIPAGTSSIMSSLDSVFSKMDEDAKAQVEKVEVKGKTAVVTDENGNTQPIKVTPKIRRKPYKISTDLLTEYEQNAYWEIDDETRHAAGSLMATLKEFNIEANVTEIRKGPVVTMFEILPAPGVRLSKIQALQDNIALRLAAKSVRIVAPIPGKRAVGIEVPNKNRAIVSFRECIEQNRPEWKKMAVPVVLGKDIEGETQLMDLVKTPHLLIAGSTGAGKSVCVNSMILSILYKRSPNEVKMILIDPKIVELSLYNGIGHLLTPVITEPKMAMQALQYCLCEMERRYAVLKGMGCRDIASYNQKIQEQHIATEKLPYIVVVIDEFADLMATTGKQLEQSVARLAAKARAIGIHLVLATQRPSVDVITGLIKANIPSRIAFMVSSKMDSRIIIDQMGADKLLGKGDMLYASSTDPFPVRIQGAFVSDQEVENVVNEVKNIWGEPEYIDEEIFVDDEDDGSDGQMSLFGEGEDPLYEKALDVVIQAGKASASYIQRRLSIGYNRAARLIEEMEERGIVGPANGSKPREIIHMP</sequence>
<feature type="compositionally biased region" description="Acidic residues" evidence="6">
    <location>
        <begin position="372"/>
        <end position="394"/>
    </location>
</feature>
<comment type="caution">
    <text evidence="9">The sequence shown here is derived from an EMBL/GenBank/DDBJ whole genome shotgun (WGS) entry which is preliminary data.</text>
</comment>
<dbReference type="Pfam" id="PF01580">
    <property type="entry name" value="FtsK_SpoIIIE"/>
    <property type="match status" value="1"/>
</dbReference>
<dbReference type="PANTHER" id="PTHR22683:SF41">
    <property type="entry name" value="DNA TRANSLOCASE FTSK"/>
    <property type="match status" value="1"/>
</dbReference>
<evidence type="ECO:0000256" key="7">
    <source>
        <dbReference type="SAM" id="Phobius"/>
    </source>
</evidence>
<feature type="binding site" evidence="5">
    <location>
        <begin position="697"/>
        <end position="704"/>
    </location>
    <ligand>
        <name>ATP</name>
        <dbReference type="ChEBI" id="CHEBI:30616"/>
    </ligand>
</feature>
<feature type="transmembrane region" description="Helical" evidence="7">
    <location>
        <begin position="6"/>
        <end position="31"/>
    </location>
</feature>
<feature type="compositionally biased region" description="Acidic residues" evidence="6">
    <location>
        <begin position="464"/>
        <end position="475"/>
    </location>
</feature>
<reference evidence="9 10" key="1">
    <citation type="submission" date="2020-08" db="EMBL/GenBank/DDBJ databases">
        <title>Genomic Encyclopedia of Type Strains, Phase IV (KMG-IV): sequencing the most valuable type-strain genomes for metagenomic binning, comparative biology and taxonomic classification.</title>
        <authorList>
            <person name="Goeker M."/>
        </authorList>
    </citation>
    <scope>NUCLEOTIDE SEQUENCE [LARGE SCALE GENOMIC DNA]</scope>
    <source>
        <strain evidence="9 10">DSM 103679</strain>
    </source>
</reference>
<dbReference type="Gene3D" id="3.30.980.40">
    <property type="match status" value="1"/>
</dbReference>
<dbReference type="Pfam" id="PF17854">
    <property type="entry name" value="FtsK_alpha"/>
    <property type="match status" value="1"/>
</dbReference>
<gene>
    <name evidence="9" type="ORF">HNP77_001264</name>
</gene>
<dbReference type="InterPro" id="IPR003593">
    <property type="entry name" value="AAA+_ATPase"/>
</dbReference>
<dbReference type="Proteomes" id="UP000578697">
    <property type="component" value="Unassembled WGS sequence"/>
</dbReference>